<proteinExistence type="predicted"/>
<gene>
    <name evidence="1" type="ORF">KDAU_43700</name>
</gene>
<dbReference type="EMBL" id="BIFQ01000001">
    <property type="protein sequence ID" value="GCE07041.1"/>
    <property type="molecule type" value="Genomic_DNA"/>
</dbReference>
<comment type="caution">
    <text evidence="1">The sequence shown here is derived from an EMBL/GenBank/DDBJ whole genome shotgun (WGS) entry which is preliminary data.</text>
</comment>
<sequence length="112" mass="13323">MRWRGPVNSPCSSDHFRFYRIPLTYLLKVDFWPLTEQARKWYLKVDFWPLCSFSQPGMLLLHAEVCMCDYLERASTKMRTDNVYVSIQAPVNLIGAIDMVKGIKKKRKKRYE</sequence>
<organism evidence="1 2">
    <name type="scientific">Dictyobacter aurantiacus</name>
    <dbReference type="NCBI Taxonomy" id="1936993"/>
    <lineage>
        <taxon>Bacteria</taxon>
        <taxon>Bacillati</taxon>
        <taxon>Chloroflexota</taxon>
        <taxon>Ktedonobacteria</taxon>
        <taxon>Ktedonobacterales</taxon>
        <taxon>Dictyobacteraceae</taxon>
        <taxon>Dictyobacter</taxon>
    </lineage>
</organism>
<name>A0A401ZJL5_9CHLR</name>
<evidence type="ECO:0000313" key="1">
    <source>
        <dbReference type="EMBL" id="GCE07041.1"/>
    </source>
</evidence>
<protein>
    <submittedName>
        <fullName evidence="1">Uncharacterized protein</fullName>
    </submittedName>
</protein>
<accession>A0A401ZJL5</accession>
<evidence type="ECO:0000313" key="2">
    <source>
        <dbReference type="Proteomes" id="UP000287224"/>
    </source>
</evidence>
<reference evidence="2" key="1">
    <citation type="submission" date="2018-12" db="EMBL/GenBank/DDBJ databases">
        <title>Tengunoibacter tsumagoiensis gen. nov., sp. nov., Dictyobacter kobayashii sp. nov., D. alpinus sp. nov., and D. joshuensis sp. nov. and description of Dictyobacteraceae fam. nov. within the order Ktedonobacterales isolated from Tengu-no-mugimeshi.</title>
        <authorList>
            <person name="Wang C.M."/>
            <person name="Zheng Y."/>
            <person name="Sakai Y."/>
            <person name="Toyoda A."/>
            <person name="Minakuchi Y."/>
            <person name="Abe K."/>
            <person name="Yokota A."/>
            <person name="Yabe S."/>
        </authorList>
    </citation>
    <scope>NUCLEOTIDE SEQUENCE [LARGE SCALE GENOMIC DNA]</scope>
    <source>
        <strain evidence="2">S-27</strain>
    </source>
</reference>
<dbReference type="Proteomes" id="UP000287224">
    <property type="component" value="Unassembled WGS sequence"/>
</dbReference>
<dbReference type="AlphaFoldDB" id="A0A401ZJL5"/>
<keyword evidence="2" id="KW-1185">Reference proteome</keyword>